<gene>
    <name evidence="1" type="ORF">EA795_01460</name>
</gene>
<accession>A0ABX9VBQ1</accession>
<comment type="caution">
    <text evidence="1">The sequence shown here is derived from an EMBL/GenBank/DDBJ whole genome shotgun (WGS) entry which is preliminary data.</text>
</comment>
<proteinExistence type="predicted"/>
<dbReference type="EMBL" id="RFFL01000001">
    <property type="protein sequence ID" value="RMI03156.1"/>
    <property type="molecule type" value="Genomic_DNA"/>
</dbReference>
<dbReference type="Proteomes" id="UP000269134">
    <property type="component" value="Unassembled WGS sequence"/>
</dbReference>
<evidence type="ECO:0000313" key="2">
    <source>
        <dbReference type="Proteomes" id="UP000269134"/>
    </source>
</evidence>
<name>A0ABX9VBQ1_9GAMM</name>
<sequence length="76" mass="8975">MPMPPRPHSRPHPRTFICPACNWKRTPIPLSDCLMEGRDWFSDCPKCRHDELETRLATQAEIMKERLANFLNPLHH</sequence>
<evidence type="ECO:0000313" key="1">
    <source>
        <dbReference type="EMBL" id="RMI03156.1"/>
    </source>
</evidence>
<keyword evidence="2" id="KW-1185">Reference proteome</keyword>
<dbReference type="GeneID" id="84607697"/>
<protein>
    <submittedName>
        <fullName evidence="1">Uncharacterized protein</fullName>
    </submittedName>
</protein>
<dbReference type="RefSeq" id="WP_058077914.1">
    <property type="nucleotide sequence ID" value="NZ_DAMBZL010000004.1"/>
</dbReference>
<reference evidence="1 2" key="1">
    <citation type="submission" date="2018-10" db="EMBL/GenBank/DDBJ databases">
        <title>Pseudomonas sp. GL14 genome.</title>
        <authorList>
            <person name="Peng J."/>
            <person name="Liu Z.-P."/>
        </authorList>
    </citation>
    <scope>NUCLEOTIDE SEQUENCE [LARGE SCALE GENOMIC DNA]</scope>
    <source>
        <strain evidence="1 2">GL14</strain>
    </source>
</reference>
<organism evidence="1 2">
    <name type="scientific">Stutzerimonas nitrititolerans</name>
    <dbReference type="NCBI Taxonomy" id="2482751"/>
    <lineage>
        <taxon>Bacteria</taxon>
        <taxon>Pseudomonadati</taxon>
        <taxon>Pseudomonadota</taxon>
        <taxon>Gammaproteobacteria</taxon>
        <taxon>Pseudomonadales</taxon>
        <taxon>Pseudomonadaceae</taxon>
        <taxon>Stutzerimonas</taxon>
    </lineage>
</organism>